<reference evidence="2" key="1">
    <citation type="submission" date="2025-08" db="UniProtKB">
        <authorList>
            <consortium name="RefSeq"/>
        </authorList>
    </citation>
    <scope>IDENTIFICATION</scope>
</reference>
<sequence>MKGPWRSFFPLNSPFFRGEKTYPESVGKANHGLRRERWKNQMNTRKSQALVRNGMVVLVEAREVVLEGVHMVVVAPVDHVHWLISGRMTIVLFLHVDPAVEAKHEYIFVVHFSLVGTDFLLFCIKTQCV</sequence>
<dbReference type="RefSeq" id="XP_010916596.1">
    <property type="nucleotide sequence ID" value="XM_010918294.3"/>
</dbReference>
<dbReference type="KEGG" id="egu:105041354"/>
<keyword evidence="1" id="KW-1185">Reference proteome</keyword>
<proteinExistence type="predicted"/>
<gene>
    <name evidence="2" type="primary">LOC105041354</name>
</gene>
<dbReference type="GeneID" id="105041354"/>
<organism evidence="1 2">
    <name type="scientific">Elaeis guineensis var. tenera</name>
    <name type="common">Oil palm</name>
    <dbReference type="NCBI Taxonomy" id="51953"/>
    <lineage>
        <taxon>Eukaryota</taxon>
        <taxon>Viridiplantae</taxon>
        <taxon>Streptophyta</taxon>
        <taxon>Embryophyta</taxon>
        <taxon>Tracheophyta</taxon>
        <taxon>Spermatophyta</taxon>
        <taxon>Magnoliopsida</taxon>
        <taxon>Liliopsida</taxon>
        <taxon>Arecaceae</taxon>
        <taxon>Arecoideae</taxon>
        <taxon>Cocoseae</taxon>
        <taxon>Elaeidinae</taxon>
        <taxon>Elaeis</taxon>
    </lineage>
</organism>
<evidence type="ECO:0000313" key="1">
    <source>
        <dbReference type="Proteomes" id="UP000504607"/>
    </source>
</evidence>
<accession>A0A6I9QYL3</accession>
<dbReference type="AlphaFoldDB" id="A0A6I9QYL3"/>
<dbReference type="Proteomes" id="UP000504607">
    <property type="component" value="Chromosome 3"/>
</dbReference>
<dbReference type="InParanoid" id="A0A6I9QYL3"/>
<name>A0A6I9QYL3_ELAGV</name>
<protein>
    <submittedName>
        <fullName evidence="2">Uncharacterized protein LOC105041354 isoform X1</fullName>
    </submittedName>
</protein>
<evidence type="ECO:0000313" key="2">
    <source>
        <dbReference type="RefSeq" id="XP_010916596.1"/>
    </source>
</evidence>